<dbReference type="RefSeq" id="WP_013148229.1">
    <property type="nucleotide sequence ID" value="NC_014207.1"/>
</dbReference>
<evidence type="ECO:0000256" key="1">
    <source>
        <dbReference type="ARBA" id="ARBA00007613"/>
    </source>
</evidence>
<dbReference type="SUPFAM" id="SSF56954">
    <property type="entry name" value="Outer membrane efflux proteins (OEP)"/>
    <property type="match status" value="1"/>
</dbReference>
<dbReference type="Gene3D" id="1.20.1600.10">
    <property type="entry name" value="Outer membrane efflux proteins (OEP)"/>
    <property type="match status" value="1"/>
</dbReference>
<dbReference type="HOGENOM" id="CLU_012817_14_1_4"/>
<feature type="chain" id="PRO_5003094716" evidence="4">
    <location>
        <begin position="31"/>
        <end position="484"/>
    </location>
</feature>
<dbReference type="STRING" id="666681.M301_1537"/>
<feature type="region of interest" description="Disordered" evidence="3">
    <location>
        <begin position="109"/>
        <end position="136"/>
    </location>
</feature>
<dbReference type="PROSITE" id="PS51257">
    <property type="entry name" value="PROKAR_LIPOPROTEIN"/>
    <property type="match status" value="1"/>
</dbReference>
<dbReference type="PANTHER" id="PTHR30203">
    <property type="entry name" value="OUTER MEMBRANE CATION EFFLUX PROTEIN"/>
    <property type="match status" value="1"/>
</dbReference>
<dbReference type="InterPro" id="IPR003423">
    <property type="entry name" value="OMP_efflux"/>
</dbReference>
<reference evidence="5 6" key="2">
    <citation type="journal article" date="2011" name="J. Bacteriol.">
        <title>Genomes of three methylotrophs from a single niche uncover genetic and metabolic divergence of Methylophilaceae.</title>
        <authorList>
            <person name="Lapidus A."/>
            <person name="Clum A."/>
            <person name="Labutti K."/>
            <person name="Kaluzhnaya M.G."/>
            <person name="Lim S."/>
            <person name="Beck D.A."/>
            <person name="Glavina Del Rio T."/>
            <person name="Nolan M."/>
            <person name="Mavromatis K."/>
            <person name="Huntemann M."/>
            <person name="Lucas S."/>
            <person name="Lidstrom M.E."/>
            <person name="Ivanova N."/>
            <person name="Chistoserdova L."/>
        </authorList>
    </citation>
    <scope>NUCLEOTIDE SEQUENCE [LARGE SCALE GENOMIC DNA]</scope>
    <source>
        <strain evidence="5 6">301</strain>
    </source>
</reference>
<dbReference type="GO" id="GO:0015562">
    <property type="term" value="F:efflux transmembrane transporter activity"/>
    <property type="evidence" value="ECO:0007669"/>
    <property type="project" value="InterPro"/>
</dbReference>
<dbReference type="InterPro" id="IPR010131">
    <property type="entry name" value="MdtP/NodT-like"/>
</dbReference>
<evidence type="ECO:0000256" key="3">
    <source>
        <dbReference type="SAM" id="MobiDB-lite"/>
    </source>
</evidence>
<comment type="similarity">
    <text evidence="1">Belongs to the outer membrane factor (OMF) (TC 1.B.17) family.</text>
</comment>
<evidence type="ECO:0000256" key="2">
    <source>
        <dbReference type="SAM" id="Coils"/>
    </source>
</evidence>
<organism evidence="5 6">
    <name type="scientific">Methylotenera versatilis (strain 301)</name>
    <dbReference type="NCBI Taxonomy" id="666681"/>
    <lineage>
        <taxon>Bacteria</taxon>
        <taxon>Pseudomonadati</taxon>
        <taxon>Pseudomonadota</taxon>
        <taxon>Betaproteobacteria</taxon>
        <taxon>Nitrosomonadales</taxon>
        <taxon>Methylophilaceae</taxon>
        <taxon>Methylotenera</taxon>
    </lineage>
</organism>
<dbReference type="Proteomes" id="UP000000383">
    <property type="component" value="Chromosome"/>
</dbReference>
<dbReference type="KEGG" id="meh:M301_1537"/>
<dbReference type="OrthoDB" id="9791261at2"/>
<evidence type="ECO:0000256" key="4">
    <source>
        <dbReference type="SAM" id="SignalP"/>
    </source>
</evidence>
<proteinExistence type="inferred from homology"/>
<dbReference type="PANTHER" id="PTHR30203:SF24">
    <property type="entry name" value="BLR4935 PROTEIN"/>
    <property type="match status" value="1"/>
</dbReference>
<dbReference type="AlphaFoldDB" id="D7DIN2"/>
<evidence type="ECO:0000313" key="6">
    <source>
        <dbReference type="Proteomes" id="UP000000383"/>
    </source>
</evidence>
<name>D7DIN2_METV0</name>
<keyword evidence="4" id="KW-0732">Signal</keyword>
<dbReference type="Pfam" id="PF02321">
    <property type="entry name" value="OEP"/>
    <property type="match status" value="1"/>
</dbReference>
<dbReference type="eggNOG" id="COG1538">
    <property type="taxonomic scope" value="Bacteria"/>
</dbReference>
<sequence length="484" mass="53467" precursor="true">MIKHAKLNTNHQPRLLRTIALATCFSTVLASCSFQQYVAKPIEPATVAAKFELKDPSGKPFTEYLLNNGYPAEHLPIQQWGLDELSYCALFFHPSLDVARAQWRAAQSSEARAAQGPAPTLNGNVAHSDDPDPTKKPFAFGLSIDVPIETANKRDIRIENAQHLSQAAKLEIAQTAWQLRQNIAQTLTEYEFNQAELRLLSEEELRREEIVNIYQKRVNAGAASNIELSNAKLQLQTVSATVNSAQQNRLILLSKLASNIGLPLAKVETMSLAIDHKRSLDNISNADIQTTALLNRLDIRIALERYAAAETKLKLEIAGQYPDIVISPGAAYEFGDNIWSLGLSGLLSLLNKNKVAIAEATMLREVEAAQFEALQTKVILDANIANAEVNQAKQVLEHQQHLLAQQQSNTQRMQRKLAAGDIDRLEMTYAKLEDINAEKNVAVANFQLNKSLDQLENTLQKPLADNGATGSNIVKAAIKLEDEK</sequence>
<accession>D7DIN2</accession>
<protein>
    <submittedName>
        <fullName evidence="5">Outer membrane efflux protein</fullName>
    </submittedName>
</protein>
<keyword evidence="6" id="KW-1185">Reference proteome</keyword>
<feature type="signal peptide" evidence="4">
    <location>
        <begin position="1"/>
        <end position="30"/>
    </location>
</feature>
<gene>
    <name evidence="5" type="ordered locus">M301_1537</name>
</gene>
<reference evidence="6" key="1">
    <citation type="submission" date="2010-05" db="EMBL/GenBank/DDBJ databases">
        <title>Complete sequence of Methylotenera sp. 301.</title>
        <authorList>
            <person name="Lucas S."/>
            <person name="Copeland A."/>
            <person name="Lapidus A."/>
            <person name="Cheng J.-F."/>
            <person name="Bruce D."/>
            <person name="Goodwin L."/>
            <person name="Pitluck S."/>
            <person name="Clum A."/>
            <person name="Land M."/>
            <person name="Hauser L."/>
            <person name="Kyrpides N."/>
            <person name="Ivanova N."/>
            <person name="Chistoservova L."/>
            <person name="Kalyuzhnaya M."/>
            <person name="Woyke T."/>
        </authorList>
    </citation>
    <scope>NUCLEOTIDE SEQUENCE [LARGE SCALE GENOMIC DNA]</scope>
    <source>
        <strain evidence="6">301</strain>
    </source>
</reference>
<keyword evidence="2" id="KW-0175">Coiled coil</keyword>
<feature type="coiled-coil region" evidence="2">
    <location>
        <begin position="389"/>
        <end position="442"/>
    </location>
</feature>
<dbReference type="EMBL" id="CP002056">
    <property type="protein sequence ID" value="ADI29917.1"/>
    <property type="molecule type" value="Genomic_DNA"/>
</dbReference>
<evidence type="ECO:0000313" key="5">
    <source>
        <dbReference type="EMBL" id="ADI29917.1"/>
    </source>
</evidence>